<sequence>MCFEHVSARMCKGLLFIRHMYHTTICTSRSSHARLATGQSAITRISHNTMHHYILVLSRPVLLYIPLGCLCIPVCVCKFIRCNPAACSYALDNAYVNDT</sequence>
<evidence type="ECO:0000313" key="2">
    <source>
        <dbReference type="Proteomes" id="UP000118435"/>
    </source>
</evidence>
<accession>A0A0K1H073</accession>
<reference evidence="1 2" key="1">
    <citation type="journal article" date="2016" name="BMC Genomics">
        <title>A novel strain of cynomolgus macaque cytomegalovirus: implications for host-virus co-evolution.</title>
        <authorList>
            <person name="Russell J.N."/>
            <person name="Marsh A.K."/>
            <person name="Willer D.O."/>
            <person name="Ambagala A.P."/>
            <person name="Dzamba M."/>
            <person name="Chan J.K."/>
            <person name="Pilon R."/>
            <person name="Fournier J."/>
            <person name="Brudno M."/>
            <person name="Antony J.M."/>
            <person name="Sandstrom P."/>
            <person name="Evans B.J."/>
            <person name="MacDonald K.S."/>
        </authorList>
    </citation>
    <scope>NUCLEOTIDE SEQUENCE [LARGE SCALE GENOMIC DNA]</scope>
    <source>
        <strain evidence="1">Mauritius</strain>
    </source>
</reference>
<dbReference type="Proteomes" id="UP000118435">
    <property type="component" value="Segment"/>
</dbReference>
<organism evidence="1 2">
    <name type="scientific">Cynomolgus macaque cytomegalovirus strain Mauritius</name>
    <dbReference type="NCBI Taxonomy" id="1690255"/>
    <lineage>
        <taxon>Viruses</taxon>
        <taxon>Duplodnaviria</taxon>
        <taxon>Heunggongvirae</taxon>
        <taxon>Peploviricota</taxon>
        <taxon>Herviviricetes</taxon>
        <taxon>Herpesvirales</taxon>
        <taxon>Orthoherpesviridae</taxon>
        <taxon>Betaherpesvirinae</taxon>
        <taxon>Cytomegalovirus</taxon>
        <taxon>Cytomegalovirus macacinebeta3</taxon>
    </lineage>
</organism>
<evidence type="ECO:0000313" key="1">
    <source>
        <dbReference type="EMBL" id="AKT72867.1"/>
    </source>
</evidence>
<name>A0A0K1H073_9BETA</name>
<dbReference type="EMBL" id="KP796148">
    <property type="protein sequence ID" value="AKT72867.1"/>
    <property type="molecule type" value="Genomic_DNA"/>
</dbReference>
<proteinExistence type="predicted"/>
<protein>
    <submittedName>
        <fullName evidence="1">Uncharacterized protein</fullName>
    </submittedName>
</protein>
<gene>
    <name evidence="1" type="primary">Cy215</name>
</gene>